<dbReference type="EMBL" id="JAXIVS010000001">
    <property type="protein sequence ID" value="MDY7225587.1"/>
    <property type="molecule type" value="Genomic_DNA"/>
</dbReference>
<organism evidence="2 3">
    <name type="scientific">Hyalangium rubrum</name>
    <dbReference type="NCBI Taxonomy" id="3103134"/>
    <lineage>
        <taxon>Bacteria</taxon>
        <taxon>Pseudomonadati</taxon>
        <taxon>Myxococcota</taxon>
        <taxon>Myxococcia</taxon>
        <taxon>Myxococcales</taxon>
        <taxon>Cystobacterineae</taxon>
        <taxon>Archangiaceae</taxon>
        <taxon>Hyalangium</taxon>
    </lineage>
</organism>
<gene>
    <name evidence="2" type="ORF">SYV04_04300</name>
</gene>
<sequence length="184" mass="19449">MSADLTQLLPTLTQGATGRFDGHTDNSLDPWHNLNNEGGQPAVTTLTASQLLLQGAYSYSHESIGSGSGSITLSIALAGSNACVVSLTFTGAFGGGTTFTSSGTYSTTQDGDYTQVTYALNDGWKLVQTPFGSSALWYQGVEFQLSNGQAFCFENMSSDSAKVAARSQRNVSRRQAPRQALQAR</sequence>
<feature type="region of interest" description="Disordered" evidence="1">
    <location>
        <begin position="164"/>
        <end position="184"/>
    </location>
</feature>
<accession>A0ABU5GWM7</accession>
<evidence type="ECO:0000313" key="3">
    <source>
        <dbReference type="Proteomes" id="UP001291309"/>
    </source>
</evidence>
<name>A0ABU5GWM7_9BACT</name>
<evidence type="ECO:0000256" key="1">
    <source>
        <dbReference type="SAM" id="MobiDB-lite"/>
    </source>
</evidence>
<reference evidence="2 3" key="1">
    <citation type="submission" date="2023-12" db="EMBL/GenBank/DDBJ databases">
        <title>the genome sequence of Hyalangium sp. s54d21.</title>
        <authorList>
            <person name="Zhang X."/>
        </authorList>
    </citation>
    <scope>NUCLEOTIDE SEQUENCE [LARGE SCALE GENOMIC DNA]</scope>
    <source>
        <strain evidence="3">s54d21</strain>
    </source>
</reference>
<keyword evidence="3" id="KW-1185">Reference proteome</keyword>
<proteinExistence type="predicted"/>
<dbReference type="Proteomes" id="UP001291309">
    <property type="component" value="Unassembled WGS sequence"/>
</dbReference>
<comment type="caution">
    <text evidence="2">The sequence shown here is derived from an EMBL/GenBank/DDBJ whole genome shotgun (WGS) entry which is preliminary data.</text>
</comment>
<protein>
    <submittedName>
        <fullName evidence="2">Uncharacterized protein</fullName>
    </submittedName>
</protein>
<evidence type="ECO:0000313" key="2">
    <source>
        <dbReference type="EMBL" id="MDY7225587.1"/>
    </source>
</evidence>
<dbReference type="RefSeq" id="WP_321544294.1">
    <property type="nucleotide sequence ID" value="NZ_JAXIVS010000001.1"/>
</dbReference>